<accession>A0A8J3KBR8</accession>
<dbReference type="PANTHER" id="PTHR14097">
    <property type="entry name" value="OXIDOREDUCTASE HTATIP2"/>
    <property type="match status" value="1"/>
</dbReference>
<evidence type="ECO:0000313" key="2">
    <source>
        <dbReference type="EMBL" id="GIG00297.1"/>
    </source>
</evidence>
<protein>
    <submittedName>
        <fullName evidence="2">Epimerase</fullName>
    </submittedName>
</protein>
<comment type="caution">
    <text evidence="2">The sequence shown here is derived from an EMBL/GenBank/DDBJ whole genome shotgun (WGS) entry which is preliminary data.</text>
</comment>
<dbReference type="AlphaFoldDB" id="A0A8J3KBR8"/>
<keyword evidence="3" id="KW-1185">Reference proteome</keyword>
<dbReference type="EMBL" id="BONH01000027">
    <property type="protein sequence ID" value="GIG00297.1"/>
    <property type="molecule type" value="Genomic_DNA"/>
</dbReference>
<evidence type="ECO:0000259" key="1">
    <source>
        <dbReference type="Pfam" id="PF13460"/>
    </source>
</evidence>
<dbReference type="InterPro" id="IPR036291">
    <property type="entry name" value="NAD(P)-bd_dom_sf"/>
</dbReference>
<dbReference type="Pfam" id="PF13460">
    <property type="entry name" value="NAD_binding_10"/>
    <property type="match status" value="1"/>
</dbReference>
<name>A0A8J3KBR8_9ACTN</name>
<gene>
    <name evidence="2" type="ORF">Cci01nite_53900</name>
</gene>
<reference evidence="2 3" key="1">
    <citation type="submission" date="2021-01" db="EMBL/GenBank/DDBJ databases">
        <title>Whole genome shotgun sequence of Catellatospora citrea NBRC 14495.</title>
        <authorList>
            <person name="Komaki H."/>
            <person name="Tamura T."/>
        </authorList>
    </citation>
    <scope>NUCLEOTIDE SEQUENCE [LARGE SCALE GENOMIC DNA]</scope>
    <source>
        <strain evidence="2 3">NBRC 14495</strain>
    </source>
</reference>
<dbReference type="InterPro" id="IPR016040">
    <property type="entry name" value="NAD(P)-bd_dom"/>
</dbReference>
<organism evidence="2 3">
    <name type="scientific">Catellatospora citrea</name>
    <dbReference type="NCBI Taxonomy" id="53366"/>
    <lineage>
        <taxon>Bacteria</taxon>
        <taxon>Bacillati</taxon>
        <taxon>Actinomycetota</taxon>
        <taxon>Actinomycetes</taxon>
        <taxon>Micromonosporales</taxon>
        <taxon>Micromonosporaceae</taxon>
        <taxon>Catellatospora</taxon>
    </lineage>
</organism>
<feature type="domain" description="NAD(P)-binding" evidence="1">
    <location>
        <begin position="7"/>
        <end position="152"/>
    </location>
</feature>
<evidence type="ECO:0000313" key="3">
    <source>
        <dbReference type="Proteomes" id="UP000659904"/>
    </source>
</evidence>
<proteinExistence type="predicted"/>
<dbReference type="Gene3D" id="3.40.50.720">
    <property type="entry name" value="NAD(P)-binding Rossmann-like Domain"/>
    <property type="match status" value="1"/>
</dbReference>
<dbReference type="SUPFAM" id="SSF51735">
    <property type="entry name" value="NAD(P)-binding Rossmann-fold domains"/>
    <property type="match status" value="1"/>
</dbReference>
<dbReference type="Proteomes" id="UP000659904">
    <property type="component" value="Unassembled WGS sequence"/>
</dbReference>
<dbReference type="RefSeq" id="WP_203832057.1">
    <property type="nucleotide sequence ID" value="NZ_BONH01000027.1"/>
</dbReference>
<dbReference type="PANTHER" id="PTHR14097:SF8">
    <property type="entry name" value="NAD(P)-BINDING DOMAIN-CONTAINING PROTEIN"/>
    <property type="match status" value="1"/>
</dbReference>
<sequence>MKVIVFGATGMVGQGVLRECLRDDRVAQVLVVGRTPTGQRHPKLTEIVRDDLYDLSPVAADLAGYDACFFCLGVSAAGMSEAAYTRITYDLTKAVADVLAEVSPGLRFVYVSGSGTDSTERGRMMWARVKGRTENALLAMPLDAYLFRPGFIQPRHGITSKTGWYRTLYKITGPLYPLLARIPGLATTTDQLGRAMIYVGLSGAPTRTLTNRDINTLP</sequence>